<dbReference type="Proteomes" id="UP000031036">
    <property type="component" value="Unassembled WGS sequence"/>
</dbReference>
<dbReference type="Gene3D" id="3.30.40.10">
    <property type="entry name" value="Zinc/RING finger domain, C3HC4 (zinc finger)"/>
    <property type="match status" value="1"/>
</dbReference>
<evidence type="ECO:0000259" key="6">
    <source>
        <dbReference type="PROSITE" id="PS50178"/>
    </source>
</evidence>
<protein>
    <submittedName>
        <fullName evidence="7">Zinc finger FYVE domain-containing protein 9</fullName>
    </submittedName>
</protein>
<feature type="region of interest" description="Disordered" evidence="5">
    <location>
        <begin position="146"/>
        <end position="192"/>
    </location>
</feature>
<dbReference type="PROSITE" id="PS50178">
    <property type="entry name" value="ZF_FYVE"/>
    <property type="match status" value="1"/>
</dbReference>
<dbReference type="GO" id="GO:0031901">
    <property type="term" value="C:early endosome membrane"/>
    <property type="evidence" value="ECO:0007669"/>
    <property type="project" value="TreeGrafter"/>
</dbReference>
<dbReference type="InterPro" id="IPR000306">
    <property type="entry name" value="Znf_FYVE"/>
</dbReference>
<feature type="region of interest" description="Disordered" evidence="5">
    <location>
        <begin position="347"/>
        <end position="411"/>
    </location>
</feature>
<feature type="region of interest" description="Disordered" evidence="5">
    <location>
        <begin position="1"/>
        <end position="22"/>
    </location>
</feature>
<proteinExistence type="predicted"/>
<dbReference type="EMBL" id="JPKZ01001430">
    <property type="protein sequence ID" value="KHN81998.1"/>
    <property type="molecule type" value="Genomic_DNA"/>
</dbReference>
<dbReference type="Gene3D" id="3.30.500.40">
    <property type="match status" value="1"/>
</dbReference>
<dbReference type="STRING" id="6265.A0A0B2VK65"/>
<evidence type="ECO:0000256" key="5">
    <source>
        <dbReference type="SAM" id="MobiDB-lite"/>
    </source>
</evidence>
<dbReference type="GO" id="GO:0008270">
    <property type="term" value="F:zinc ion binding"/>
    <property type="evidence" value="ECO:0007669"/>
    <property type="project" value="UniProtKB-KW"/>
</dbReference>
<keyword evidence="2 4" id="KW-0863">Zinc-finger</keyword>
<dbReference type="InterPro" id="IPR017455">
    <property type="entry name" value="Znf_FYVE-rel"/>
</dbReference>
<comment type="caution">
    <text evidence="7">The sequence shown here is derived from an EMBL/GenBank/DDBJ whole genome shotgun (WGS) entry which is preliminary data.</text>
</comment>
<dbReference type="InterPro" id="IPR013083">
    <property type="entry name" value="Znf_RING/FYVE/PHD"/>
</dbReference>
<dbReference type="OrthoDB" id="5872154at2759"/>
<evidence type="ECO:0000313" key="7">
    <source>
        <dbReference type="EMBL" id="KHN81998.1"/>
    </source>
</evidence>
<evidence type="ECO:0000256" key="4">
    <source>
        <dbReference type="PROSITE-ProRule" id="PRU00091"/>
    </source>
</evidence>
<name>A0A0B2VK65_TOXCA</name>
<dbReference type="SUPFAM" id="SSF57903">
    <property type="entry name" value="FYVE/PHD zinc finger"/>
    <property type="match status" value="1"/>
</dbReference>
<sequence length="943" mass="103152">MEVANERCDASNVPDTTDSAQIAPEGASGLEEIAAEKEIAVLQGDDRADEKGEESGTVAQLATDAKVTEQSFDVVQGKQLSNVTVDDVSAAAVLLTDNEAIAQSGQSKEAADGAEGTDERHAVGGEQIGVVVAGDEHRLTDLTMEGGALEETNEEGAHSTAKTEVTKRDDAQKEEQGEEAHEEAGMKEWTEDTIEGEADIGENVEETRGVSVVASTHDISSETDLTRLTESELQLGKVKPVWIADSETASCMLCCAKFTLILRRHHCRSCGRVLCGQCTAYKAVLPYMNDSSKKFKVCEPCLQTLQRIDDYEKGIGLQEDSTDASTNEPGASSSALSADIPRMTKSVLKVKSSEASNEAAEGGERPSGTGDVAKRSVTFRDGVNPGDGTADKGVTDAAIAPEPSNLIPKPKKKRASVVRRVKELRMEEENVCLLPKEADDPLYTRRANGAVEKLENLEEVQRRLADEEIVVIAVSLDCCGLGRVMCVSSSGMFAVGLDEIMIVYDLDEDEQPSLPVNIIHRIHEIYECSLKPQNESFDEKMGIRAVHLRVPPLHSTLRKNEQDDFAGRDILLFRPSLQCFDNLVLPSWPFLVACFVQQCEKLWAMAIPNRLLYRIGLQASYYPTPIVNRRGREPVYTPVTDTTVLKVFIDFRNWSYRMLMVHGSTLELQDNGSRLVVPTWAKGEVCSRSTIWKYSIGSCPTLVSTPSHLSHHLTGASFIIVDGALKSADVPLTVNVVEDGIAIRLRADAMKAFAEAISAGEDYVLESSAMKFSLEWRNTPLRADSLGQLVSPVDQSSLMGNYEYGLIESRILSSLYSIPSVNEWALRLVAVYNMANGKFAPLIQSKVFAVSEQIAAQIAYTLVPFVDTLITNNIREISLRIRVTSDDAGYVAAKWANMEQEHSTWRDLLDNQLVPGLFNICSFIPSGFEAELSMALVSTRPLP</sequence>
<dbReference type="Pfam" id="PF11979">
    <property type="entry name" value="SARA_C"/>
    <property type="match status" value="2"/>
</dbReference>
<dbReference type="Gene3D" id="3.30.1360.220">
    <property type="entry name" value="Domain of unknown function (DUF3480), N-terminal subdomain"/>
    <property type="match status" value="1"/>
</dbReference>
<feature type="region of interest" description="Disordered" evidence="5">
    <location>
        <begin position="319"/>
        <end position="338"/>
    </location>
</feature>
<evidence type="ECO:0000256" key="1">
    <source>
        <dbReference type="ARBA" id="ARBA00022723"/>
    </source>
</evidence>
<dbReference type="PANTHER" id="PTHR46319:SF3">
    <property type="entry name" value="ZINC FINGER FYVE DOMAIN-CONTAINING PROTEIN"/>
    <property type="match status" value="1"/>
</dbReference>
<dbReference type="SMART" id="SM00064">
    <property type="entry name" value="FYVE"/>
    <property type="match status" value="1"/>
</dbReference>
<dbReference type="OMA" id="GVLIHRH"/>
<evidence type="ECO:0000256" key="2">
    <source>
        <dbReference type="ARBA" id="ARBA00022771"/>
    </source>
</evidence>
<dbReference type="InterPro" id="IPR011011">
    <property type="entry name" value="Znf_FYVE_PHD"/>
</dbReference>
<organism evidence="7 8">
    <name type="scientific">Toxocara canis</name>
    <name type="common">Canine roundworm</name>
    <dbReference type="NCBI Taxonomy" id="6265"/>
    <lineage>
        <taxon>Eukaryota</taxon>
        <taxon>Metazoa</taxon>
        <taxon>Ecdysozoa</taxon>
        <taxon>Nematoda</taxon>
        <taxon>Chromadorea</taxon>
        <taxon>Rhabditida</taxon>
        <taxon>Spirurina</taxon>
        <taxon>Ascaridomorpha</taxon>
        <taxon>Ascaridoidea</taxon>
        <taxon>Toxocaridae</taxon>
        <taxon>Toxocara</taxon>
    </lineage>
</organism>
<keyword evidence="8" id="KW-1185">Reference proteome</keyword>
<dbReference type="AlphaFoldDB" id="A0A0B2VK65"/>
<feature type="domain" description="FYVE-type" evidence="6">
    <location>
        <begin position="245"/>
        <end position="306"/>
    </location>
</feature>
<evidence type="ECO:0000256" key="3">
    <source>
        <dbReference type="ARBA" id="ARBA00022833"/>
    </source>
</evidence>
<dbReference type="SMART" id="SM01421">
    <property type="entry name" value="DUF3480"/>
    <property type="match status" value="1"/>
</dbReference>
<evidence type="ECO:0000313" key="8">
    <source>
        <dbReference type="Proteomes" id="UP000031036"/>
    </source>
</evidence>
<gene>
    <name evidence="7" type="primary">ZFYVE9</name>
    <name evidence="7" type="ORF">Tcan_18825</name>
</gene>
<accession>A0A0B2VK65</accession>
<keyword evidence="1" id="KW-0479">Metal-binding</keyword>
<dbReference type="Pfam" id="PF01363">
    <property type="entry name" value="FYVE"/>
    <property type="match status" value="1"/>
</dbReference>
<dbReference type="GO" id="GO:0016197">
    <property type="term" value="P:endosomal transport"/>
    <property type="evidence" value="ECO:0007669"/>
    <property type="project" value="TreeGrafter"/>
</dbReference>
<feature type="region of interest" description="Disordered" evidence="5">
    <location>
        <begin position="100"/>
        <end position="119"/>
    </location>
</feature>
<dbReference type="PANTHER" id="PTHR46319">
    <property type="entry name" value="ZINC FINGER FYVE DOMAIN-CONTAINING PROTEIN"/>
    <property type="match status" value="1"/>
</dbReference>
<feature type="compositionally biased region" description="Polar residues" evidence="5">
    <location>
        <begin position="323"/>
        <end position="336"/>
    </location>
</feature>
<reference evidence="7 8" key="1">
    <citation type="submission" date="2014-11" db="EMBL/GenBank/DDBJ databases">
        <title>Genetic blueprint of the zoonotic pathogen Toxocara canis.</title>
        <authorList>
            <person name="Zhu X.-Q."/>
            <person name="Korhonen P.K."/>
            <person name="Cai H."/>
            <person name="Young N.D."/>
            <person name="Nejsum P."/>
            <person name="von Samson-Himmelstjerna G."/>
            <person name="Boag P.R."/>
            <person name="Tan P."/>
            <person name="Li Q."/>
            <person name="Min J."/>
            <person name="Yang Y."/>
            <person name="Wang X."/>
            <person name="Fang X."/>
            <person name="Hall R.S."/>
            <person name="Hofmann A."/>
            <person name="Sternberg P.W."/>
            <person name="Jex A.R."/>
            <person name="Gasser R.B."/>
        </authorList>
    </citation>
    <scope>NUCLEOTIDE SEQUENCE [LARGE SCALE GENOMIC DNA]</scope>
    <source>
        <strain evidence="7">PN_DK_2014</strain>
    </source>
</reference>
<feature type="compositionally biased region" description="Basic and acidic residues" evidence="5">
    <location>
        <begin position="164"/>
        <end position="190"/>
    </location>
</feature>
<dbReference type="InterPro" id="IPR022557">
    <property type="entry name" value="SARA-like_C"/>
</dbReference>
<keyword evidence="3" id="KW-0862">Zinc</keyword>